<dbReference type="Proteomes" id="UP000249417">
    <property type="component" value="Unassembled WGS sequence"/>
</dbReference>
<comment type="caution">
    <text evidence="3">The sequence shown here is derived from an EMBL/GenBank/DDBJ whole genome shotgun (WGS) entry which is preliminary data.</text>
</comment>
<dbReference type="InterPro" id="IPR005225">
    <property type="entry name" value="Small_GTP-bd"/>
</dbReference>
<gene>
    <name evidence="3" type="ORF">DI551_06200</name>
</gene>
<dbReference type="GO" id="GO:0005525">
    <property type="term" value="F:GTP binding"/>
    <property type="evidence" value="ECO:0007669"/>
    <property type="project" value="InterPro"/>
</dbReference>
<organism evidence="3 4">
    <name type="scientific">Micavibrio aeruginosavorus</name>
    <dbReference type="NCBI Taxonomy" id="349221"/>
    <lineage>
        <taxon>Bacteria</taxon>
        <taxon>Pseudomonadati</taxon>
        <taxon>Bdellovibrionota</taxon>
        <taxon>Bdellovibrionia</taxon>
        <taxon>Bdellovibrionales</taxon>
        <taxon>Pseudobdellovibrionaceae</taxon>
        <taxon>Micavibrio</taxon>
    </lineage>
</organism>
<dbReference type="Gene3D" id="3.40.50.300">
    <property type="entry name" value="P-loop containing nucleotide triphosphate hydrolases"/>
    <property type="match status" value="1"/>
</dbReference>
<evidence type="ECO:0000313" key="4">
    <source>
        <dbReference type="Proteomes" id="UP000249417"/>
    </source>
</evidence>
<name>A0A2W5MXB1_9BACT</name>
<dbReference type="NCBIfam" id="TIGR00231">
    <property type="entry name" value="small_GTP"/>
    <property type="match status" value="1"/>
</dbReference>
<dbReference type="PRINTS" id="PR00326">
    <property type="entry name" value="GTP1OBG"/>
</dbReference>
<evidence type="ECO:0000256" key="1">
    <source>
        <dbReference type="PROSITE-ProRule" id="PRU01049"/>
    </source>
</evidence>
<dbReference type="Pfam" id="PF01926">
    <property type="entry name" value="MMR_HSR1"/>
    <property type="match status" value="1"/>
</dbReference>
<dbReference type="CDD" id="cd01894">
    <property type="entry name" value="EngA1"/>
    <property type="match status" value="1"/>
</dbReference>
<dbReference type="InterPro" id="IPR006073">
    <property type="entry name" value="GTP-bd"/>
</dbReference>
<dbReference type="AlphaFoldDB" id="A0A2W5MXB1"/>
<dbReference type="PANTHER" id="PTHR43834:SF6">
    <property type="entry name" value="GTPASE DER"/>
    <property type="match status" value="1"/>
</dbReference>
<dbReference type="SUPFAM" id="SSF52540">
    <property type="entry name" value="P-loop containing nucleoside triphosphate hydrolases"/>
    <property type="match status" value="1"/>
</dbReference>
<reference evidence="3 4" key="1">
    <citation type="submission" date="2017-08" db="EMBL/GenBank/DDBJ databases">
        <title>Infants hospitalized years apart are colonized by the same room-sourced microbial strains.</title>
        <authorList>
            <person name="Brooks B."/>
            <person name="Olm M.R."/>
            <person name="Firek B.A."/>
            <person name="Baker R."/>
            <person name="Thomas B.C."/>
            <person name="Morowitz M.J."/>
            <person name="Banfield J.F."/>
        </authorList>
    </citation>
    <scope>NUCLEOTIDE SEQUENCE [LARGE SCALE GENOMIC DNA]</scope>
    <source>
        <strain evidence="3">S2_005_002_R2_29</strain>
    </source>
</reference>
<feature type="non-terminal residue" evidence="3">
    <location>
        <position position="160"/>
    </location>
</feature>
<dbReference type="PANTHER" id="PTHR43834">
    <property type="entry name" value="GTPASE DER"/>
    <property type="match status" value="1"/>
</dbReference>
<comment type="similarity">
    <text evidence="1">Belongs to the TRAFAC class TrmE-Era-EngA-EngB-Septin-like GTPase superfamily. EngA (Der) GTPase family.</text>
</comment>
<proteinExistence type="inferred from homology"/>
<evidence type="ECO:0000313" key="3">
    <source>
        <dbReference type="EMBL" id="PZQ45911.1"/>
    </source>
</evidence>
<dbReference type="InterPro" id="IPR027417">
    <property type="entry name" value="P-loop_NTPase"/>
</dbReference>
<protein>
    <submittedName>
        <fullName evidence="3">Ribosome biogenesis GTPase Der</fullName>
    </submittedName>
</protein>
<dbReference type="EMBL" id="QFQB01000036">
    <property type="protein sequence ID" value="PZQ45911.1"/>
    <property type="molecule type" value="Genomic_DNA"/>
</dbReference>
<accession>A0A2W5MXB1</accession>
<feature type="domain" description="EngA-type G" evidence="2">
    <location>
        <begin position="2"/>
        <end position="160"/>
    </location>
</feature>
<sequence length="160" mass="17608">MFTIAVLGRPNVGKSTLFNCIAGKQLAIVDDTPGVTRDWREAEVFFYDRQIMLMDTAGLEERFDDSIQGRMRKQTEEALSRADAVLFVVDGRSGLTPVDLHFAQWLRKQKKPVVVAVNKCENEKAAAAGVAEAFSLGFGDPVPISAAHGHGIHDIYLSFL</sequence>
<evidence type="ECO:0000259" key="2">
    <source>
        <dbReference type="PROSITE" id="PS51712"/>
    </source>
</evidence>
<dbReference type="InterPro" id="IPR031166">
    <property type="entry name" value="G_ENGA"/>
</dbReference>
<dbReference type="PROSITE" id="PS51712">
    <property type="entry name" value="G_ENGA"/>
    <property type="match status" value="1"/>
</dbReference>